<dbReference type="InterPro" id="IPR001841">
    <property type="entry name" value="Znf_RING"/>
</dbReference>
<feature type="coiled-coil region" evidence="7">
    <location>
        <begin position="275"/>
        <end position="306"/>
    </location>
</feature>
<dbReference type="CDD" id="cd13733">
    <property type="entry name" value="SPRY_PRY_C-I_1"/>
    <property type="match status" value="2"/>
</dbReference>
<reference evidence="10 11" key="1">
    <citation type="journal article" date="2018" name="G3 (Bethesda)">
        <title>A High-Quality Reference Genome for the Invasive Mosquitofish Gambusia affinis Using a Chicago Library.</title>
        <authorList>
            <person name="Hoffberg S.L."/>
            <person name="Troendle N.J."/>
            <person name="Glenn T.C."/>
            <person name="Mahmud O."/>
            <person name="Louha S."/>
            <person name="Chalopin D."/>
            <person name="Bennetzen J.L."/>
            <person name="Mauricio R."/>
        </authorList>
    </citation>
    <scope>NUCLEOTIDE SEQUENCE [LARGE SCALE GENOMIC DNA]</scope>
    <source>
        <strain evidence="10">NE01/NJP1002.9</strain>
        <tissue evidence="10">Muscle</tissue>
    </source>
</reference>
<dbReference type="InterPro" id="IPR013320">
    <property type="entry name" value="ConA-like_dom_sf"/>
</dbReference>
<dbReference type="Proteomes" id="UP000250572">
    <property type="component" value="Unassembled WGS sequence"/>
</dbReference>
<feature type="coiled-coil region" evidence="7">
    <location>
        <begin position="783"/>
        <end position="821"/>
    </location>
</feature>
<proteinExistence type="predicted"/>
<dbReference type="Gene3D" id="3.30.160.60">
    <property type="entry name" value="Classic Zinc Finger"/>
    <property type="match status" value="2"/>
</dbReference>
<dbReference type="InterPro" id="IPR017907">
    <property type="entry name" value="Znf_RING_CS"/>
</dbReference>
<dbReference type="GO" id="GO:0045087">
    <property type="term" value="P:innate immune response"/>
    <property type="evidence" value="ECO:0007669"/>
    <property type="project" value="UniProtKB-KW"/>
</dbReference>
<dbReference type="InterPro" id="IPR058030">
    <property type="entry name" value="TRIM8/14/16/25/29/45/65_CC"/>
</dbReference>
<dbReference type="Pfam" id="PF00622">
    <property type="entry name" value="SPRY"/>
    <property type="match status" value="2"/>
</dbReference>
<evidence type="ECO:0000256" key="4">
    <source>
        <dbReference type="ARBA" id="ARBA00022833"/>
    </source>
</evidence>
<dbReference type="InterPro" id="IPR027370">
    <property type="entry name" value="Znf-RING_euk"/>
</dbReference>
<keyword evidence="1" id="KW-0399">Innate immunity</keyword>
<evidence type="ECO:0000313" key="11">
    <source>
        <dbReference type="Proteomes" id="UP000250572"/>
    </source>
</evidence>
<organism evidence="10 11">
    <name type="scientific">Gambusia affinis</name>
    <name type="common">Western mosquitofish</name>
    <name type="synonym">Heterandria affinis</name>
    <dbReference type="NCBI Taxonomy" id="33528"/>
    <lineage>
        <taxon>Eukaryota</taxon>
        <taxon>Metazoa</taxon>
        <taxon>Chordata</taxon>
        <taxon>Craniata</taxon>
        <taxon>Vertebrata</taxon>
        <taxon>Euteleostomi</taxon>
        <taxon>Actinopterygii</taxon>
        <taxon>Neopterygii</taxon>
        <taxon>Teleostei</taxon>
        <taxon>Neoteleostei</taxon>
        <taxon>Acanthomorphata</taxon>
        <taxon>Ovalentaria</taxon>
        <taxon>Atherinomorphae</taxon>
        <taxon>Cyprinodontiformes</taxon>
        <taxon>Poeciliidae</taxon>
        <taxon>Poeciliinae</taxon>
        <taxon>Gambusia</taxon>
    </lineage>
</organism>
<dbReference type="InterPro" id="IPR006574">
    <property type="entry name" value="PRY"/>
</dbReference>
<feature type="coiled-coil region" evidence="7">
    <location>
        <begin position="196"/>
        <end position="234"/>
    </location>
</feature>
<dbReference type="Pfam" id="PF25600">
    <property type="entry name" value="TRIM_CC"/>
    <property type="match status" value="2"/>
</dbReference>
<dbReference type="SMART" id="SM00184">
    <property type="entry name" value="RING"/>
    <property type="match status" value="2"/>
</dbReference>
<keyword evidence="2" id="KW-0479">Metal-binding</keyword>
<sequence>MVRISEISLRFLLEADMTATAKFVKDDCFLEKHLTCPICMETFNDPVTTSCGHSFCMRCLELSISSFQVDDACPLCKKHLRKAPKVNNVLRDIVEEVKNTLSQTFTGAAGEVPCDACTVPKKKAEKSCLVCLASYCSTHLENHYSAKRLKGHKLVEPVENLDTRACPTHGCPLELYCRKRQTCVCAQCLDGGHWEVVSAEEEWQKKKDQIENTKAELQERIMTRKAKIDEIDEALKSCKEHVGKEWWDIEALFTAVLDVVKAAKAEALNPLEDKLWLLNKESKNLKDELEDEINKLETTISKLDDISVLEDHILFLQRYPSLSVQDVMKDWTYIELDTTLSFGSMRETATTMIENVQQQLEKLATIVNVRLDPDTAHRRLVFSDDGSKVKDGGENQEVADSPKRYDVLGSVLGLNALATGKSYWEVEVGNTTGWDLGVARGSANRRGRPALNPDNGYWVLVHFEECDVPEPFTAYAVMTAPPVSLSFKDKPKKIGVFVDYEEGIVSFYDATARSHIYTFSKCSFQDELHPYFNMAAVSVPNSDSTLERNLACSICMDIFTDPVTTPCGHSFCRKCLELSISPYRVNDMCPLCKKHLNKPPGVNIVLRDIATQIKNTISNRSSGAPGEVPCDVCKEPKQKATKSCLVCLASYCPDHLENHSNPRLKGHKLVEPVENLDERACLVHGRPLELYSRNQRRSICVRCMEGGQDEVVSTEEEWLKKKTELENTKKDLEDRIGIRRMKMDEINEAFRDCKDLIENEWWDIEAVFTALIAIVEAAQKKALKPLQSRREAMENEAKKLKDELEDEINKIKKTISELDDISSLEDHILFLQKYPSLSVQDDMTDWTDVELDTTLSFGSMRETTTAMVKKIQQELEKLDSTVNVKLDPETAHQRLVVSPDGKKVQDGGENQEVADSPERFDVLGSVLGFNSLSTGKAYWEVEVNNKSGWDLGVTRGSANRRGRLTLSPDNGYWVLVHYEAENYAAMTTPPSRVSLYGKPDKVGVFVDYEEGLLSFYDVTMKTHIYSFTECLFNGELHPYFSPHVKQEGMNSEAMACSLNKRVRLEFWSEMKPTQEGRESKSCIPKTWCPPLKDTKPVSPAERA</sequence>
<keyword evidence="5" id="KW-0391">Immunity</keyword>
<feature type="domain" description="B30.2/SPRY" evidence="9">
    <location>
        <begin position="864"/>
        <end position="1058"/>
    </location>
</feature>
<evidence type="ECO:0000256" key="3">
    <source>
        <dbReference type="ARBA" id="ARBA00022771"/>
    </source>
</evidence>
<evidence type="ECO:0000256" key="7">
    <source>
        <dbReference type="SAM" id="Coils"/>
    </source>
</evidence>
<dbReference type="PROSITE" id="PS00518">
    <property type="entry name" value="ZF_RING_1"/>
    <property type="match status" value="2"/>
</dbReference>
<dbReference type="InterPro" id="IPR000315">
    <property type="entry name" value="Znf_B-box"/>
</dbReference>
<dbReference type="PANTHER" id="PTHR25465:SF49">
    <property type="entry name" value="BLOODTHIRSTY-RELATED GENE FAMILY, MEMBER 1-RELATED"/>
    <property type="match status" value="1"/>
</dbReference>
<dbReference type="CDD" id="cd19769">
    <property type="entry name" value="Bbox2_TRIM16-like"/>
    <property type="match status" value="1"/>
</dbReference>
<evidence type="ECO:0000256" key="2">
    <source>
        <dbReference type="ARBA" id="ARBA00022723"/>
    </source>
</evidence>
<dbReference type="AlphaFoldDB" id="A0A315V8L0"/>
<keyword evidence="3 6" id="KW-0863">Zinc-finger</keyword>
<dbReference type="InterPro" id="IPR003879">
    <property type="entry name" value="Butyrophylin_SPRY"/>
</dbReference>
<dbReference type="InterPro" id="IPR001870">
    <property type="entry name" value="B30.2/SPRY"/>
</dbReference>
<dbReference type="EMBL" id="NHOQ01002174">
    <property type="protein sequence ID" value="PWA19148.1"/>
    <property type="molecule type" value="Genomic_DNA"/>
</dbReference>
<dbReference type="Gene3D" id="2.60.120.920">
    <property type="match status" value="2"/>
</dbReference>
<evidence type="ECO:0000256" key="6">
    <source>
        <dbReference type="PROSITE-ProRule" id="PRU00175"/>
    </source>
</evidence>
<feature type="domain" description="RING-type" evidence="8">
    <location>
        <begin position="552"/>
        <end position="593"/>
    </location>
</feature>
<dbReference type="SUPFAM" id="SSF49899">
    <property type="entry name" value="Concanavalin A-like lectins/glucanases"/>
    <property type="match status" value="2"/>
</dbReference>
<dbReference type="GO" id="GO:0008270">
    <property type="term" value="F:zinc ion binding"/>
    <property type="evidence" value="ECO:0007669"/>
    <property type="project" value="UniProtKB-KW"/>
</dbReference>
<dbReference type="InterPro" id="IPR003877">
    <property type="entry name" value="SPRY_dom"/>
</dbReference>
<dbReference type="FunFam" id="2.60.120.920:FF:000004">
    <property type="entry name" value="Butyrophilin subfamily 1 member A1"/>
    <property type="match status" value="2"/>
</dbReference>
<dbReference type="Pfam" id="PF00643">
    <property type="entry name" value="zf-B_box"/>
    <property type="match status" value="1"/>
</dbReference>
<dbReference type="SMART" id="SM00589">
    <property type="entry name" value="PRY"/>
    <property type="match status" value="2"/>
</dbReference>
<keyword evidence="11" id="KW-1185">Reference proteome</keyword>
<dbReference type="Pfam" id="PF13765">
    <property type="entry name" value="PRY"/>
    <property type="match status" value="2"/>
</dbReference>
<dbReference type="GO" id="GO:0005737">
    <property type="term" value="C:cytoplasm"/>
    <property type="evidence" value="ECO:0007669"/>
    <property type="project" value="UniProtKB-ARBA"/>
</dbReference>
<dbReference type="SUPFAM" id="SSF57850">
    <property type="entry name" value="RING/U-box"/>
    <property type="match status" value="2"/>
</dbReference>
<feature type="domain" description="B30.2/SPRY" evidence="9">
    <location>
        <begin position="349"/>
        <end position="550"/>
    </location>
</feature>
<evidence type="ECO:0000313" key="10">
    <source>
        <dbReference type="EMBL" id="PWA19148.1"/>
    </source>
</evidence>
<gene>
    <name evidence="10" type="ORF">CCH79_00019255</name>
</gene>
<name>A0A315V8L0_GAMAF</name>
<dbReference type="PROSITE" id="PS50188">
    <property type="entry name" value="B302_SPRY"/>
    <property type="match status" value="2"/>
</dbReference>
<evidence type="ECO:0000259" key="9">
    <source>
        <dbReference type="PROSITE" id="PS50188"/>
    </source>
</evidence>
<dbReference type="SUPFAM" id="SSF57845">
    <property type="entry name" value="B-box zinc-binding domain"/>
    <property type="match status" value="2"/>
</dbReference>
<keyword evidence="4" id="KW-0862">Zinc</keyword>
<evidence type="ECO:0000256" key="5">
    <source>
        <dbReference type="ARBA" id="ARBA00022859"/>
    </source>
</evidence>
<keyword evidence="7" id="KW-0175">Coiled coil</keyword>
<dbReference type="InterPro" id="IPR051051">
    <property type="entry name" value="E3_ubiq-ligase_TRIM/RNF"/>
</dbReference>
<dbReference type="SMART" id="SM00449">
    <property type="entry name" value="SPRY"/>
    <property type="match status" value="2"/>
</dbReference>
<feature type="domain" description="RING-type" evidence="8">
    <location>
        <begin position="36"/>
        <end position="77"/>
    </location>
</feature>
<dbReference type="Pfam" id="PF13445">
    <property type="entry name" value="zf-RING_UBOX"/>
    <property type="match status" value="2"/>
</dbReference>
<dbReference type="PROSITE" id="PS50089">
    <property type="entry name" value="ZF_RING_2"/>
    <property type="match status" value="2"/>
</dbReference>
<evidence type="ECO:0000259" key="8">
    <source>
        <dbReference type="PROSITE" id="PS50089"/>
    </source>
</evidence>
<evidence type="ECO:0008006" key="12">
    <source>
        <dbReference type="Google" id="ProtNLM"/>
    </source>
</evidence>
<evidence type="ECO:0000256" key="1">
    <source>
        <dbReference type="ARBA" id="ARBA00022588"/>
    </source>
</evidence>
<dbReference type="InterPro" id="IPR013083">
    <property type="entry name" value="Znf_RING/FYVE/PHD"/>
</dbReference>
<dbReference type="STRING" id="33528.ENSGAFP00000030364"/>
<dbReference type="Gene3D" id="4.10.830.40">
    <property type="match status" value="2"/>
</dbReference>
<dbReference type="PANTHER" id="PTHR25465">
    <property type="entry name" value="B-BOX DOMAIN CONTAINING"/>
    <property type="match status" value="1"/>
</dbReference>
<dbReference type="Gene3D" id="3.30.40.10">
    <property type="entry name" value="Zinc/RING finger domain, C3HC4 (zinc finger)"/>
    <property type="match status" value="2"/>
</dbReference>
<comment type="caution">
    <text evidence="10">The sequence shown here is derived from an EMBL/GenBank/DDBJ whole genome shotgun (WGS) entry which is preliminary data.</text>
</comment>
<accession>A0A315V8L0</accession>
<dbReference type="PRINTS" id="PR01407">
    <property type="entry name" value="BUTYPHLNCDUF"/>
</dbReference>
<dbReference type="InterPro" id="IPR043136">
    <property type="entry name" value="B30.2/SPRY_sf"/>
</dbReference>
<protein>
    <recommendedName>
        <fullName evidence="12">RING-type E3 ubiquitin transferase</fullName>
    </recommendedName>
</protein>